<accession>A0A8H3GZE0</accession>
<sequence length="71" mass="7665">MGGRAPRKSLAVRRARMMRAAAAEVHLRMSGTQNIEENPPTSITLSSANDLNSTLDQEVAGDNLENQSVNN</sequence>
<evidence type="ECO:0000313" key="2">
    <source>
        <dbReference type="EMBL" id="CAE6481745.1"/>
    </source>
</evidence>
<evidence type="ECO:0000313" key="3">
    <source>
        <dbReference type="Proteomes" id="UP000663853"/>
    </source>
</evidence>
<comment type="caution">
    <text evidence="2">The sequence shown here is derived from an EMBL/GenBank/DDBJ whole genome shotgun (WGS) entry which is preliminary data.</text>
</comment>
<protein>
    <submittedName>
        <fullName evidence="2">Uncharacterized protein</fullName>
    </submittedName>
</protein>
<gene>
    <name evidence="2" type="ORF">RDB_LOCUS90029</name>
</gene>
<feature type="compositionally biased region" description="Polar residues" evidence="1">
    <location>
        <begin position="30"/>
        <end position="51"/>
    </location>
</feature>
<dbReference type="Proteomes" id="UP000663853">
    <property type="component" value="Unassembled WGS sequence"/>
</dbReference>
<proteinExistence type="predicted"/>
<feature type="region of interest" description="Disordered" evidence="1">
    <location>
        <begin position="29"/>
        <end position="51"/>
    </location>
</feature>
<dbReference type="AlphaFoldDB" id="A0A8H3GZE0"/>
<reference evidence="2" key="1">
    <citation type="submission" date="2021-01" db="EMBL/GenBank/DDBJ databases">
        <authorList>
            <person name="Kaushik A."/>
        </authorList>
    </citation>
    <scope>NUCLEOTIDE SEQUENCE</scope>
    <source>
        <strain evidence="2">AG6-10EEA</strain>
    </source>
</reference>
<evidence type="ECO:0000256" key="1">
    <source>
        <dbReference type="SAM" id="MobiDB-lite"/>
    </source>
</evidence>
<name>A0A8H3GZE0_9AGAM</name>
<dbReference type="EMBL" id="CAJMXA010002483">
    <property type="protein sequence ID" value="CAE6481745.1"/>
    <property type="molecule type" value="Genomic_DNA"/>
</dbReference>
<organism evidence="2 3">
    <name type="scientific">Rhizoctonia solani</name>
    <dbReference type="NCBI Taxonomy" id="456999"/>
    <lineage>
        <taxon>Eukaryota</taxon>
        <taxon>Fungi</taxon>
        <taxon>Dikarya</taxon>
        <taxon>Basidiomycota</taxon>
        <taxon>Agaricomycotina</taxon>
        <taxon>Agaricomycetes</taxon>
        <taxon>Cantharellales</taxon>
        <taxon>Ceratobasidiaceae</taxon>
        <taxon>Rhizoctonia</taxon>
    </lineage>
</organism>